<evidence type="ECO:0000256" key="5">
    <source>
        <dbReference type="ARBA" id="ARBA00023118"/>
    </source>
</evidence>
<name>A0A662ZEK5_9GAMM</name>
<evidence type="ECO:0000256" key="7">
    <source>
        <dbReference type="SAM" id="MobiDB-lite"/>
    </source>
</evidence>
<dbReference type="GO" id="GO:0003723">
    <property type="term" value="F:RNA binding"/>
    <property type="evidence" value="ECO:0007669"/>
    <property type="project" value="UniProtKB-KW"/>
</dbReference>
<evidence type="ECO:0000256" key="3">
    <source>
        <dbReference type="ARBA" id="ARBA00016118"/>
    </source>
</evidence>
<comment type="function">
    <text evidence="1">This subunit may be involved in monitoring complementarity of crRNA and target RNA.</text>
</comment>
<keyword evidence="4" id="KW-0694">RNA-binding</keyword>
<evidence type="ECO:0000313" key="9">
    <source>
        <dbReference type="Proteomes" id="UP000243374"/>
    </source>
</evidence>
<evidence type="ECO:0000256" key="2">
    <source>
        <dbReference type="ARBA" id="ARBA00006896"/>
    </source>
</evidence>
<evidence type="ECO:0000313" key="8">
    <source>
        <dbReference type="EMBL" id="SFK47697.1"/>
    </source>
</evidence>
<accession>A0A662ZEK5</accession>
<sequence length="170" mass="19524">MAPNNYHNKGNYSQNRNDNSNRGFQNNKNGFAPKTVQSVPYKQLSDLNYVDTAEEVVKTLERDNKDKIKLTTSQIRNLLAMTSEILNKINSSKSAEETNPEISPAIVQYLNSFKIRSVYECGRTPSVKDFINKAHILEHLKEIKTMNDCELFCHYMEALVAYHRYQGGKD</sequence>
<evidence type="ECO:0000256" key="4">
    <source>
        <dbReference type="ARBA" id="ARBA00022884"/>
    </source>
</evidence>
<keyword evidence="9" id="KW-1185">Reference proteome</keyword>
<dbReference type="GO" id="GO:0051607">
    <property type="term" value="P:defense response to virus"/>
    <property type="evidence" value="ECO:0007669"/>
    <property type="project" value="UniProtKB-KW"/>
</dbReference>
<dbReference type="NCBIfam" id="TIGR01870">
    <property type="entry name" value="cas_TM1810_Csm2"/>
    <property type="match status" value="1"/>
</dbReference>
<dbReference type="InterPro" id="IPR010149">
    <property type="entry name" value="CRISPR-assoc_prot_Csm2_III-A"/>
</dbReference>
<proteinExistence type="inferred from homology"/>
<dbReference type="OrthoDB" id="9775362at2"/>
<keyword evidence="5" id="KW-0051">Antiviral defense</keyword>
<dbReference type="AlphaFoldDB" id="A0A662ZEK5"/>
<comment type="similarity">
    <text evidence="2">Belongs to the CRISPR-associated Csm2 family.</text>
</comment>
<gene>
    <name evidence="8" type="ORF">SAMN04487865_10855</name>
</gene>
<protein>
    <recommendedName>
        <fullName evidence="3">CRISPR system Cms protein Csm2</fullName>
    </recommendedName>
    <alternativeName>
        <fullName evidence="6">CRISPR type III A-associated protein Csm2</fullName>
    </alternativeName>
</protein>
<evidence type="ECO:0000256" key="1">
    <source>
        <dbReference type="ARBA" id="ARBA00003640"/>
    </source>
</evidence>
<dbReference type="RefSeq" id="WP_083397048.1">
    <property type="nucleotide sequence ID" value="NZ_CP047056.1"/>
</dbReference>
<reference evidence="8 9" key="1">
    <citation type="submission" date="2016-10" db="EMBL/GenBank/DDBJ databases">
        <authorList>
            <person name="Varghese N."/>
            <person name="Submissions S."/>
        </authorList>
    </citation>
    <scope>NUCLEOTIDE SEQUENCE [LARGE SCALE GENOMIC DNA]</scope>
    <source>
        <strain evidence="8 9">22B</strain>
    </source>
</reference>
<dbReference type="Proteomes" id="UP000243374">
    <property type="component" value="Unassembled WGS sequence"/>
</dbReference>
<feature type="region of interest" description="Disordered" evidence="7">
    <location>
        <begin position="1"/>
        <end position="37"/>
    </location>
</feature>
<evidence type="ECO:0000256" key="6">
    <source>
        <dbReference type="ARBA" id="ARBA00031723"/>
    </source>
</evidence>
<dbReference type="Pfam" id="PF03750">
    <property type="entry name" value="Csm2_III-A"/>
    <property type="match status" value="1"/>
</dbReference>
<organism evidence="8 9">
    <name type="scientific">Succinivibrio dextrinosolvens</name>
    <dbReference type="NCBI Taxonomy" id="83771"/>
    <lineage>
        <taxon>Bacteria</taxon>
        <taxon>Pseudomonadati</taxon>
        <taxon>Pseudomonadota</taxon>
        <taxon>Gammaproteobacteria</taxon>
        <taxon>Aeromonadales</taxon>
        <taxon>Succinivibrionaceae</taxon>
        <taxon>Succinivibrio</taxon>
    </lineage>
</organism>
<dbReference type="EMBL" id="FOSF01000085">
    <property type="protein sequence ID" value="SFK47697.1"/>
    <property type="molecule type" value="Genomic_DNA"/>
</dbReference>